<evidence type="ECO:0000313" key="2">
    <source>
        <dbReference type="Proteomes" id="UP000652761"/>
    </source>
</evidence>
<dbReference type="Proteomes" id="UP000652761">
    <property type="component" value="Unassembled WGS sequence"/>
</dbReference>
<proteinExistence type="predicted"/>
<sequence length="85" mass="10082">MEERRTAGKNMVFLNLALHRPRNLQGVLSVQTRNHVRSRRRYSSAWYRIGLVRRDSVKGIHEVVMRNQWSLMGQGKSDEHPTLRR</sequence>
<keyword evidence="2" id="KW-1185">Reference proteome</keyword>
<protein>
    <submittedName>
        <fullName evidence="1">Uncharacterized protein</fullName>
    </submittedName>
</protein>
<gene>
    <name evidence="1" type="ORF">Taro_010155</name>
</gene>
<evidence type="ECO:0000313" key="1">
    <source>
        <dbReference type="EMBL" id="MQL77741.1"/>
    </source>
</evidence>
<name>A0A843U2H5_COLES</name>
<comment type="caution">
    <text evidence="1">The sequence shown here is derived from an EMBL/GenBank/DDBJ whole genome shotgun (WGS) entry which is preliminary data.</text>
</comment>
<dbReference type="AlphaFoldDB" id="A0A843U2H5"/>
<accession>A0A843U2H5</accession>
<reference evidence="1" key="1">
    <citation type="submission" date="2017-07" db="EMBL/GenBank/DDBJ databases">
        <title>Taro Niue Genome Assembly and Annotation.</title>
        <authorList>
            <person name="Atibalentja N."/>
            <person name="Keating K."/>
            <person name="Fields C.J."/>
        </authorList>
    </citation>
    <scope>NUCLEOTIDE SEQUENCE</scope>
    <source>
        <strain evidence="1">Niue_2</strain>
        <tissue evidence="1">Leaf</tissue>
    </source>
</reference>
<dbReference type="EMBL" id="NMUH01000364">
    <property type="protein sequence ID" value="MQL77741.1"/>
    <property type="molecule type" value="Genomic_DNA"/>
</dbReference>
<organism evidence="1 2">
    <name type="scientific">Colocasia esculenta</name>
    <name type="common">Wild taro</name>
    <name type="synonym">Arum esculentum</name>
    <dbReference type="NCBI Taxonomy" id="4460"/>
    <lineage>
        <taxon>Eukaryota</taxon>
        <taxon>Viridiplantae</taxon>
        <taxon>Streptophyta</taxon>
        <taxon>Embryophyta</taxon>
        <taxon>Tracheophyta</taxon>
        <taxon>Spermatophyta</taxon>
        <taxon>Magnoliopsida</taxon>
        <taxon>Liliopsida</taxon>
        <taxon>Araceae</taxon>
        <taxon>Aroideae</taxon>
        <taxon>Colocasieae</taxon>
        <taxon>Colocasia</taxon>
    </lineage>
</organism>